<feature type="compositionally biased region" description="Polar residues" evidence="1">
    <location>
        <begin position="33"/>
        <end position="42"/>
    </location>
</feature>
<comment type="caution">
    <text evidence="2">The sequence shown here is derived from an EMBL/GenBank/DDBJ whole genome shotgun (WGS) entry which is preliminary data.</text>
</comment>
<reference evidence="2" key="1">
    <citation type="journal article" date="2019" name="bioRxiv">
        <title>The Genome of the Zebra Mussel, Dreissena polymorpha: A Resource for Invasive Species Research.</title>
        <authorList>
            <person name="McCartney M.A."/>
            <person name="Auch B."/>
            <person name="Kono T."/>
            <person name="Mallez S."/>
            <person name="Zhang Y."/>
            <person name="Obille A."/>
            <person name="Becker A."/>
            <person name="Abrahante J.E."/>
            <person name="Garbe J."/>
            <person name="Badalamenti J.P."/>
            <person name="Herman A."/>
            <person name="Mangelson H."/>
            <person name="Liachko I."/>
            <person name="Sullivan S."/>
            <person name="Sone E.D."/>
            <person name="Koren S."/>
            <person name="Silverstein K.A.T."/>
            <person name="Beckman K.B."/>
            <person name="Gohl D.M."/>
        </authorList>
    </citation>
    <scope>NUCLEOTIDE SEQUENCE</scope>
    <source>
        <strain evidence="2">Duluth1</strain>
        <tissue evidence="2">Whole animal</tissue>
    </source>
</reference>
<evidence type="ECO:0000313" key="3">
    <source>
        <dbReference type="Proteomes" id="UP000828390"/>
    </source>
</evidence>
<name>A0A9D4N9J3_DREPO</name>
<gene>
    <name evidence="2" type="ORF">DPMN_014534</name>
</gene>
<dbReference type="EMBL" id="JAIWYP010000001">
    <property type="protein sequence ID" value="KAH3890453.1"/>
    <property type="molecule type" value="Genomic_DNA"/>
</dbReference>
<proteinExistence type="predicted"/>
<evidence type="ECO:0000256" key="1">
    <source>
        <dbReference type="SAM" id="MobiDB-lite"/>
    </source>
</evidence>
<feature type="region of interest" description="Disordered" evidence="1">
    <location>
        <begin position="33"/>
        <end position="62"/>
    </location>
</feature>
<organism evidence="2 3">
    <name type="scientific">Dreissena polymorpha</name>
    <name type="common">Zebra mussel</name>
    <name type="synonym">Mytilus polymorpha</name>
    <dbReference type="NCBI Taxonomy" id="45954"/>
    <lineage>
        <taxon>Eukaryota</taxon>
        <taxon>Metazoa</taxon>
        <taxon>Spiralia</taxon>
        <taxon>Lophotrochozoa</taxon>
        <taxon>Mollusca</taxon>
        <taxon>Bivalvia</taxon>
        <taxon>Autobranchia</taxon>
        <taxon>Heteroconchia</taxon>
        <taxon>Euheterodonta</taxon>
        <taxon>Imparidentia</taxon>
        <taxon>Neoheterodontei</taxon>
        <taxon>Myida</taxon>
        <taxon>Dreissenoidea</taxon>
        <taxon>Dreissenidae</taxon>
        <taxon>Dreissena</taxon>
    </lineage>
</organism>
<protein>
    <submittedName>
        <fullName evidence="2">Uncharacterized protein</fullName>
    </submittedName>
</protein>
<sequence length="100" mass="11090">MREATDSPQPLCELNYTFDCLLSPPGFGWKSAPSWQDTSNSPYRRHGSHVRLSASGPTSSSPVRTACVYFCWPGVYSTGTTASRFGSRTSCLCKWNLLIY</sequence>
<dbReference type="AlphaFoldDB" id="A0A9D4N9J3"/>
<keyword evidence="3" id="KW-1185">Reference proteome</keyword>
<reference evidence="2" key="2">
    <citation type="submission" date="2020-11" db="EMBL/GenBank/DDBJ databases">
        <authorList>
            <person name="McCartney M.A."/>
            <person name="Auch B."/>
            <person name="Kono T."/>
            <person name="Mallez S."/>
            <person name="Becker A."/>
            <person name="Gohl D.M."/>
            <person name="Silverstein K.A.T."/>
            <person name="Koren S."/>
            <person name="Bechman K.B."/>
            <person name="Herman A."/>
            <person name="Abrahante J.E."/>
            <person name="Garbe J."/>
        </authorList>
    </citation>
    <scope>NUCLEOTIDE SEQUENCE</scope>
    <source>
        <strain evidence="2">Duluth1</strain>
        <tissue evidence="2">Whole animal</tissue>
    </source>
</reference>
<evidence type="ECO:0000313" key="2">
    <source>
        <dbReference type="EMBL" id="KAH3890453.1"/>
    </source>
</evidence>
<dbReference type="Proteomes" id="UP000828390">
    <property type="component" value="Unassembled WGS sequence"/>
</dbReference>
<accession>A0A9D4N9J3</accession>